<reference evidence="4" key="2">
    <citation type="submission" date="2019-10" db="EMBL/GenBank/DDBJ databases">
        <title>A de novo genome assembly of a pear dwarfing rootstock.</title>
        <authorList>
            <person name="Wang F."/>
            <person name="Wang J."/>
            <person name="Li S."/>
            <person name="Zhang Y."/>
            <person name="Fang M."/>
            <person name="Ma L."/>
            <person name="Zhao Y."/>
            <person name="Jiang S."/>
        </authorList>
    </citation>
    <scope>NUCLEOTIDE SEQUENCE [LARGE SCALE GENOMIC DNA]</scope>
</reference>
<dbReference type="InterPro" id="IPR023631">
    <property type="entry name" value="Amidase_dom"/>
</dbReference>
<accession>A0A5N5IAP6</accession>
<dbReference type="PANTHER" id="PTHR42678:SF36">
    <property type="entry name" value="C869.01-LIKE PROTEIN, PUTATIVE-RELATED"/>
    <property type="match status" value="1"/>
</dbReference>
<dbReference type="SUPFAM" id="SSF75304">
    <property type="entry name" value="Amidase signature (AS) enzymes"/>
    <property type="match status" value="1"/>
</dbReference>
<protein>
    <submittedName>
        <fullName evidence="3">Amidase</fullName>
    </submittedName>
</protein>
<dbReference type="Proteomes" id="UP000327157">
    <property type="component" value="Chromosome 5"/>
</dbReference>
<dbReference type="OrthoDB" id="566138at2759"/>
<dbReference type="EMBL" id="SMOL01000004">
    <property type="protein sequence ID" value="KAB2636183.1"/>
    <property type="molecule type" value="Genomic_DNA"/>
</dbReference>
<evidence type="ECO:0000313" key="4">
    <source>
        <dbReference type="Proteomes" id="UP000327157"/>
    </source>
</evidence>
<dbReference type="PANTHER" id="PTHR42678">
    <property type="entry name" value="AMIDASE"/>
    <property type="match status" value="1"/>
</dbReference>
<sequence length="394" mass="42512">MQNPYNPSLEVCGSSSGPAISVSANMVAVALGTEADSSIFCPSSYNSAVGFKPTVGLTSRAGVVPVSPRQDTVGPICRTVADSVHVLDAIVGIDSNDIATNEASQYIPVGGYGQFLRANGLKGKRLGIVSRLLSRVKDDRFLNQTFEQHFTTPRKQGAVLVENLDIANIEDILNSSSSGELVAILVEFKMALNPYLSELDESPVRSLRDVIAFNKNNSVLEKLSEYGQPLLEAAEKTNGIGAKEQEILSNLARLSRDGFEKLMKEESLDALVTYSNSARSILGIGGFPGIVVPAGYHDTEKYPFGICFGGLKGSEPKLIEAAYAFEQTTKIRKPPPVGSQTKFMSNTANVTPEVESLIPTFTTSEERSRLATQEHLEHSPLQEPSRHEGLYNDA</sequence>
<name>A0A5N5IAP6_9ROSA</name>
<gene>
    <name evidence="3" type="ORF">D8674_026717</name>
</gene>
<evidence type="ECO:0000256" key="1">
    <source>
        <dbReference type="SAM" id="MobiDB-lite"/>
    </source>
</evidence>
<dbReference type="Pfam" id="PF01425">
    <property type="entry name" value="Amidase"/>
    <property type="match status" value="1"/>
</dbReference>
<comment type="caution">
    <text evidence="3">The sequence shown here is derived from an EMBL/GenBank/DDBJ whole genome shotgun (WGS) entry which is preliminary data.</text>
</comment>
<feature type="domain" description="Amidase" evidence="2">
    <location>
        <begin position="2"/>
        <end position="273"/>
    </location>
</feature>
<proteinExistence type="predicted"/>
<reference evidence="3 4" key="3">
    <citation type="submission" date="2019-11" db="EMBL/GenBank/DDBJ databases">
        <title>A de novo genome assembly of a pear dwarfing rootstock.</title>
        <authorList>
            <person name="Wang F."/>
            <person name="Wang J."/>
            <person name="Li S."/>
            <person name="Zhang Y."/>
            <person name="Fang M."/>
            <person name="Ma L."/>
            <person name="Zhao Y."/>
            <person name="Jiang S."/>
        </authorList>
    </citation>
    <scope>NUCLEOTIDE SEQUENCE [LARGE SCALE GENOMIC DNA]</scope>
    <source>
        <strain evidence="3">S2</strain>
        <tissue evidence="3">Leaf</tissue>
    </source>
</reference>
<keyword evidence="4" id="KW-1185">Reference proteome</keyword>
<dbReference type="AlphaFoldDB" id="A0A5N5IAP6"/>
<dbReference type="InterPro" id="IPR036928">
    <property type="entry name" value="AS_sf"/>
</dbReference>
<evidence type="ECO:0000259" key="2">
    <source>
        <dbReference type="Pfam" id="PF01425"/>
    </source>
</evidence>
<organism evidence="3 4">
    <name type="scientific">Pyrus ussuriensis x Pyrus communis</name>
    <dbReference type="NCBI Taxonomy" id="2448454"/>
    <lineage>
        <taxon>Eukaryota</taxon>
        <taxon>Viridiplantae</taxon>
        <taxon>Streptophyta</taxon>
        <taxon>Embryophyta</taxon>
        <taxon>Tracheophyta</taxon>
        <taxon>Spermatophyta</taxon>
        <taxon>Magnoliopsida</taxon>
        <taxon>eudicotyledons</taxon>
        <taxon>Gunneridae</taxon>
        <taxon>Pentapetalae</taxon>
        <taxon>rosids</taxon>
        <taxon>fabids</taxon>
        <taxon>Rosales</taxon>
        <taxon>Rosaceae</taxon>
        <taxon>Amygdaloideae</taxon>
        <taxon>Maleae</taxon>
        <taxon>Pyrus</taxon>
    </lineage>
</organism>
<evidence type="ECO:0000313" key="3">
    <source>
        <dbReference type="EMBL" id="KAB2636183.1"/>
    </source>
</evidence>
<reference evidence="3 4" key="1">
    <citation type="submission" date="2019-09" db="EMBL/GenBank/DDBJ databases">
        <authorList>
            <person name="Ou C."/>
        </authorList>
    </citation>
    <scope>NUCLEOTIDE SEQUENCE [LARGE SCALE GENOMIC DNA]</scope>
    <source>
        <strain evidence="3">S2</strain>
        <tissue evidence="3">Leaf</tissue>
    </source>
</reference>
<feature type="region of interest" description="Disordered" evidence="1">
    <location>
        <begin position="362"/>
        <end position="394"/>
    </location>
</feature>
<dbReference type="Gene3D" id="3.90.1300.10">
    <property type="entry name" value="Amidase signature (AS) domain"/>
    <property type="match status" value="1"/>
</dbReference>
<feature type="compositionally biased region" description="Basic and acidic residues" evidence="1">
    <location>
        <begin position="364"/>
        <end position="394"/>
    </location>
</feature>